<proteinExistence type="predicted"/>
<protein>
    <submittedName>
        <fullName evidence="3">Uncharacterized protein</fullName>
    </submittedName>
</protein>
<comment type="caution">
    <text evidence="3">The sequence shown here is derived from an EMBL/GenBank/DDBJ whole genome shotgun (WGS) entry which is preliminary data.</text>
</comment>
<feature type="region of interest" description="Disordered" evidence="2">
    <location>
        <begin position="147"/>
        <end position="196"/>
    </location>
</feature>
<evidence type="ECO:0000313" key="3">
    <source>
        <dbReference type="EMBL" id="CAB4021581.1"/>
    </source>
</evidence>
<dbReference type="OrthoDB" id="10420969at2759"/>
<gene>
    <name evidence="3" type="ORF">PACLA_8A071949</name>
</gene>
<name>A0A6S7K0Q7_PARCT</name>
<feature type="compositionally biased region" description="Basic residues" evidence="2">
    <location>
        <begin position="166"/>
        <end position="175"/>
    </location>
</feature>
<organism evidence="3 4">
    <name type="scientific">Paramuricea clavata</name>
    <name type="common">Red gorgonian</name>
    <name type="synonym">Violescent sea-whip</name>
    <dbReference type="NCBI Taxonomy" id="317549"/>
    <lineage>
        <taxon>Eukaryota</taxon>
        <taxon>Metazoa</taxon>
        <taxon>Cnidaria</taxon>
        <taxon>Anthozoa</taxon>
        <taxon>Octocorallia</taxon>
        <taxon>Malacalcyonacea</taxon>
        <taxon>Plexauridae</taxon>
        <taxon>Paramuricea</taxon>
    </lineage>
</organism>
<sequence>MEDSSKTDGDLVDLVSSVNERLTALEEKVTKLSVTQEQGKTRLEEIQEFSENIVTLQERKLAEIEENMKEQKKLIGEMRVHLQNLQNSRVNHKDVLVRHENQTKKLIELVNAVSEKQNEYETERSRMENTRARRFSTFEAKGSRTRNENLYDFGDGTSARGSVSGGHRHHHRRTHSSPVDKERRKFSAGLRRQSDF</sequence>
<feature type="coiled-coil region" evidence="1">
    <location>
        <begin position="54"/>
        <end position="133"/>
    </location>
</feature>
<accession>A0A6S7K0Q7</accession>
<keyword evidence="4" id="KW-1185">Reference proteome</keyword>
<evidence type="ECO:0000256" key="2">
    <source>
        <dbReference type="SAM" id="MobiDB-lite"/>
    </source>
</evidence>
<dbReference type="Proteomes" id="UP001152795">
    <property type="component" value="Unassembled WGS sequence"/>
</dbReference>
<evidence type="ECO:0000256" key="1">
    <source>
        <dbReference type="SAM" id="Coils"/>
    </source>
</evidence>
<keyword evidence="1" id="KW-0175">Coiled coil</keyword>
<reference evidence="3" key="1">
    <citation type="submission" date="2020-04" db="EMBL/GenBank/DDBJ databases">
        <authorList>
            <person name="Alioto T."/>
            <person name="Alioto T."/>
            <person name="Gomez Garrido J."/>
        </authorList>
    </citation>
    <scope>NUCLEOTIDE SEQUENCE</scope>
    <source>
        <strain evidence="3">A484AB</strain>
    </source>
</reference>
<evidence type="ECO:0000313" key="4">
    <source>
        <dbReference type="Proteomes" id="UP001152795"/>
    </source>
</evidence>
<dbReference type="AlphaFoldDB" id="A0A6S7K0Q7"/>
<dbReference type="EMBL" id="CACRXK020011509">
    <property type="protein sequence ID" value="CAB4021581.1"/>
    <property type="molecule type" value="Genomic_DNA"/>
</dbReference>